<dbReference type="InterPro" id="IPR011010">
    <property type="entry name" value="DNA_brk_join_enz"/>
</dbReference>
<feature type="domain" description="Tyr recombinase" evidence="4">
    <location>
        <begin position="44"/>
        <end position="161"/>
    </location>
</feature>
<dbReference type="PANTHER" id="PTHR30629">
    <property type="entry name" value="PROPHAGE INTEGRASE"/>
    <property type="match status" value="1"/>
</dbReference>
<protein>
    <submittedName>
        <fullName evidence="5">Phage integrase</fullName>
    </submittedName>
</protein>
<gene>
    <name evidence="5" type="ORF">JCM19239_2785</name>
</gene>
<comment type="similarity">
    <text evidence="1">Belongs to the 'phage' integrase family.</text>
</comment>
<sequence length="161" mass="18505">MDSREYKTQHKKVLSLFRQAYVLGRIKHGLSELDIVDFGLFLRRHKSTQHASVDIEALSEVNFLVANSQCKLVTKLLWDFLFLTALRVQEATQNTWSNVDFDNEILYVPEELAKNGLQNTIPLSPQAIRTLKLAKVLSIDSDYIFPSPQSTKNQHKQKYLG</sequence>
<evidence type="ECO:0000256" key="3">
    <source>
        <dbReference type="ARBA" id="ARBA00023172"/>
    </source>
</evidence>
<keyword evidence="3" id="KW-0233">DNA recombination</keyword>
<dbReference type="InterPro" id="IPR013762">
    <property type="entry name" value="Integrase-like_cat_sf"/>
</dbReference>
<evidence type="ECO:0000313" key="6">
    <source>
        <dbReference type="Proteomes" id="UP000029223"/>
    </source>
</evidence>
<dbReference type="Gene3D" id="1.10.443.10">
    <property type="entry name" value="Intergrase catalytic core"/>
    <property type="match status" value="1"/>
</dbReference>
<evidence type="ECO:0000256" key="1">
    <source>
        <dbReference type="ARBA" id="ARBA00008857"/>
    </source>
</evidence>
<reference evidence="6" key="1">
    <citation type="submission" date="2014-09" db="EMBL/GenBank/DDBJ databases">
        <title>Vibrio variabilis JCM 19239. (C206) whole genome shotgun sequence.</title>
        <authorList>
            <person name="Sawabe T."/>
            <person name="Meirelles P."/>
            <person name="Nakanishi M."/>
            <person name="Sayaka M."/>
            <person name="Hattori M."/>
            <person name="Ohkuma M."/>
        </authorList>
    </citation>
    <scope>NUCLEOTIDE SEQUENCE [LARGE SCALE GENOMIC DNA]</scope>
    <source>
        <strain evidence="6">JCM 19239</strain>
    </source>
</reference>
<evidence type="ECO:0000313" key="5">
    <source>
        <dbReference type="EMBL" id="GAL30832.1"/>
    </source>
</evidence>
<evidence type="ECO:0000259" key="4">
    <source>
        <dbReference type="PROSITE" id="PS51898"/>
    </source>
</evidence>
<dbReference type="Pfam" id="PF00589">
    <property type="entry name" value="Phage_integrase"/>
    <property type="match status" value="1"/>
</dbReference>
<name>A0ABQ0JPZ8_9VIBR</name>
<dbReference type="PROSITE" id="PS51898">
    <property type="entry name" value="TYR_RECOMBINASE"/>
    <property type="match status" value="1"/>
</dbReference>
<keyword evidence="2" id="KW-0229">DNA integration</keyword>
<accession>A0ABQ0JPZ8</accession>
<keyword evidence="6" id="KW-1185">Reference proteome</keyword>
<dbReference type="PANTHER" id="PTHR30629:SF6">
    <property type="entry name" value="PROPHAGE INTEGRASE INTA-RELATED"/>
    <property type="match status" value="1"/>
</dbReference>
<dbReference type="Proteomes" id="UP000029223">
    <property type="component" value="Unassembled WGS sequence"/>
</dbReference>
<dbReference type="InterPro" id="IPR050808">
    <property type="entry name" value="Phage_Integrase"/>
</dbReference>
<comment type="caution">
    <text evidence="5">The sequence shown here is derived from an EMBL/GenBank/DDBJ whole genome shotgun (WGS) entry which is preliminary data.</text>
</comment>
<dbReference type="SUPFAM" id="SSF56349">
    <property type="entry name" value="DNA breaking-rejoining enzymes"/>
    <property type="match status" value="1"/>
</dbReference>
<proteinExistence type="inferred from homology"/>
<reference evidence="6" key="2">
    <citation type="submission" date="2014-09" db="EMBL/GenBank/DDBJ databases">
        <authorList>
            <consortium name="NBRP consortium"/>
            <person name="Sawabe T."/>
            <person name="Meirelles P."/>
            <person name="Nakanishi M."/>
            <person name="Sayaka M."/>
            <person name="Hattori M."/>
            <person name="Ohkuma M."/>
        </authorList>
    </citation>
    <scope>NUCLEOTIDE SEQUENCE [LARGE SCALE GENOMIC DNA]</scope>
    <source>
        <strain evidence="6">JCM 19239</strain>
    </source>
</reference>
<evidence type="ECO:0000256" key="2">
    <source>
        <dbReference type="ARBA" id="ARBA00022908"/>
    </source>
</evidence>
<organism evidence="5 6">
    <name type="scientific">Vibrio variabilis</name>
    <dbReference type="NCBI Taxonomy" id="990271"/>
    <lineage>
        <taxon>Bacteria</taxon>
        <taxon>Pseudomonadati</taxon>
        <taxon>Pseudomonadota</taxon>
        <taxon>Gammaproteobacteria</taxon>
        <taxon>Vibrionales</taxon>
        <taxon>Vibrionaceae</taxon>
        <taxon>Vibrio</taxon>
    </lineage>
</organism>
<dbReference type="InterPro" id="IPR002104">
    <property type="entry name" value="Integrase_catalytic"/>
</dbReference>
<dbReference type="EMBL" id="BBMS01000114">
    <property type="protein sequence ID" value="GAL30832.1"/>
    <property type="molecule type" value="Genomic_DNA"/>
</dbReference>